<keyword evidence="9" id="KW-0732">Signal</keyword>
<proteinExistence type="predicted"/>
<evidence type="ECO:0000256" key="1">
    <source>
        <dbReference type="ARBA" id="ARBA00004651"/>
    </source>
</evidence>
<dbReference type="PANTHER" id="PTHR42643">
    <property type="entry name" value="IONOTROPIC RECEPTOR 20A-RELATED"/>
    <property type="match status" value="1"/>
</dbReference>
<reference evidence="10" key="1">
    <citation type="submission" date="2020-05" db="UniProtKB">
        <authorList>
            <consortium name="EnsemblMetazoa"/>
        </authorList>
    </citation>
    <scope>IDENTIFICATION</scope>
    <source>
        <strain evidence="10">Aabys</strain>
    </source>
</reference>
<evidence type="ECO:0000313" key="12">
    <source>
        <dbReference type="RefSeq" id="XP_058980387.1"/>
    </source>
</evidence>
<evidence type="ECO:0000313" key="11">
    <source>
        <dbReference type="Proteomes" id="UP001652621"/>
    </source>
</evidence>
<name>A0A1I8NIF9_MUSDO</name>
<comment type="subcellular location">
    <subcellularLocation>
        <location evidence="1">Cell membrane</location>
        <topology evidence="1">Multi-pass membrane protein</topology>
    </subcellularLocation>
</comment>
<gene>
    <name evidence="12" type="primary">LOC131803304</name>
</gene>
<dbReference type="InterPro" id="IPR052192">
    <property type="entry name" value="Insect_Ionotropic_Sensory_Rcpt"/>
</dbReference>
<dbReference type="EnsemblMetazoa" id="MDOA015494-RB">
    <property type="protein sequence ID" value="MDOA015494-PB"/>
    <property type="gene ID" value="MDOA015494"/>
</dbReference>
<feature type="transmembrane region" description="Helical" evidence="8">
    <location>
        <begin position="328"/>
        <end position="355"/>
    </location>
</feature>
<dbReference type="Proteomes" id="UP001652621">
    <property type="component" value="Unplaced"/>
</dbReference>
<evidence type="ECO:0000256" key="4">
    <source>
        <dbReference type="ARBA" id="ARBA00022989"/>
    </source>
</evidence>
<evidence type="ECO:0000256" key="5">
    <source>
        <dbReference type="ARBA" id="ARBA00023136"/>
    </source>
</evidence>
<dbReference type="GO" id="GO:0005886">
    <property type="term" value="C:plasma membrane"/>
    <property type="evidence" value="ECO:0007669"/>
    <property type="project" value="UniProtKB-SubCell"/>
</dbReference>
<feature type="transmembrane region" description="Helical" evidence="8">
    <location>
        <begin position="592"/>
        <end position="617"/>
    </location>
</feature>
<feature type="transmembrane region" description="Helical" evidence="8">
    <location>
        <begin position="367"/>
        <end position="384"/>
    </location>
</feature>
<keyword evidence="2" id="KW-1003">Cell membrane</keyword>
<dbReference type="SUPFAM" id="SSF53850">
    <property type="entry name" value="Periplasmic binding protein-like II"/>
    <property type="match status" value="1"/>
</dbReference>
<evidence type="ECO:0000313" key="10">
    <source>
        <dbReference type="EnsemblMetazoa" id="MDOA015494-PB"/>
    </source>
</evidence>
<sequence>MYLGISLFLLVFFYSIPMPTIAVEKFDEILQYETQTTRRTTFDPRKVAELINSIAEFWNMTSMYIIYNSKMPQNNLLLEVLNDLQTKDNYLEKLPRMVLRGEDVEIPLYKIIDVNRNALILTLMNSAYDPVLEATAKALRKRKVCFTIYLIHSFSYPEDHRFLFEKLWKYQLRRPLVIANGKDLLNMDPYPLLKIVNVTREPMLKWFPTVDGINDFMGYTLNMPVQNEIPGTYFYWDEKTQKYKADGLAVWFIDELMTRLNITLVANPLKINNCYAFNYRGIFDKLRGGDIELSPHLMLTIGLEEDLDFSYPFKTDSRCIMRPRPKKFILNFVSLIDWKLVVFVTAFIVIYEILWKLYPLYCAVVKSNYNWMHLPPFYMLWLFLGTPIPNSKSLPAVGQLRPMTYLRLFIVSFVIAFNSNYISQIFSTNLTSFLTANYIKGSASHLSDIFSANVPIIMRSFDARSFARYHNVEKVDLKNFINLSYEDVLKYRNQLNTSYMHLLSTEKYQLIDEQQRYLNPKLFRLSKICHGPYPMQFQFRADSHLLDVFHLFTLRVNEGGLYEYQKGQLFYRIKSRGQLDYIRESNPQRPEIAFTTLTAMFYVGIVGYTSSIIVFVFELYGEGLMRVFKGKTVLKFIRN</sequence>
<feature type="transmembrane region" description="Helical" evidence="8">
    <location>
        <begin position="404"/>
        <end position="422"/>
    </location>
</feature>
<feature type="chain" id="PRO_5044561712" evidence="9">
    <location>
        <begin position="23"/>
        <end position="639"/>
    </location>
</feature>
<dbReference type="RefSeq" id="XP_058980387.1">
    <property type="nucleotide sequence ID" value="XM_059124404.1"/>
</dbReference>
<evidence type="ECO:0000256" key="3">
    <source>
        <dbReference type="ARBA" id="ARBA00022692"/>
    </source>
</evidence>
<dbReference type="VEuPathDB" id="VectorBase:MDOA015494"/>
<accession>A0A1I8NIF9</accession>
<dbReference type="PANTHER" id="PTHR42643:SF41">
    <property type="entry name" value="IONOTROPIC RECEPTOR 20A-RELATED"/>
    <property type="match status" value="1"/>
</dbReference>
<evidence type="ECO:0000256" key="8">
    <source>
        <dbReference type="SAM" id="Phobius"/>
    </source>
</evidence>
<dbReference type="AlphaFoldDB" id="A0A1I8NIF9"/>
<evidence type="ECO:0000256" key="6">
    <source>
        <dbReference type="ARBA" id="ARBA00023170"/>
    </source>
</evidence>
<keyword evidence="5 8" id="KW-0472">Membrane</keyword>
<keyword evidence="3 8" id="KW-0812">Transmembrane</keyword>
<reference evidence="12" key="2">
    <citation type="submission" date="2025-05" db="UniProtKB">
        <authorList>
            <consortium name="RefSeq"/>
        </authorList>
    </citation>
    <scope>IDENTIFICATION</scope>
    <source>
        <strain evidence="12">Aabys</strain>
        <tissue evidence="12">Whole body</tissue>
    </source>
</reference>
<keyword evidence="7" id="KW-0325">Glycoprotein</keyword>
<protein>
    <submittedName>
        <fullName evidence="12">Uncharacterized protein LOC131803304</fullName>
    </submittedName>
</protein>
<evidence type="ECO:0000256" key="7">
    <source>
        <dbReference type="ARBA" id="ARBA00023180"/>
    </source>
</evidence>
<evidence type="ECO:0000256" key="2">
    <source>
        <dbReference type="ARBA" id="ARBA00022475"/>
    </source>
</evidence>
<dbReference type="GeneID" id="131803304"/>
<organism evidence="10">
    <name type="scientific">Musca domestica</name>
    <name type="common">House fly</name>
    <dbReference type="NCBI Taxonomy" id="7370"/>
    <lineage>
        <taxon>Eukaryota</taxon>
        <taxon>Metazoa</taxon>
        <taxon>Ecdysozoa</taxon>
        <taxon>Arthropoda</taxon>
        <taxon>Hexapoda</taxon>
        <taxon>Insecta</taxon>
        <taxon>Pterygota</taxon>
        <taxon>Neoptera</taxon>
        <taxon>Endopterygota</taxon>
        <taxon>Diptera</taxon>
        <taxon>Brachycera</taxon>
        <taxon>Muscomorpha</taxon>
        <taxon>Muscoidea</taxon>
        <taxon>Muscidae</taxon>
        <taxon>Musca</taxon>
    </lineage>
</organism>
<keyword evidence="4 8" id="KW-1133">Transmembrane helix</keyword>
<feature type="signal peptide" evidence="9">
    <location>
        <begin position="1"/>
        <end position="22"/>
    </location>
</feature>
<dbReference type="VEuPathDB" id="VectorBase:MDOMA2_018711"/>
<keyword evidence="6" id="KW-0675">Receptor</keyword>
<keyword evidence="11" id="KW-1185">Reference proteome</keyword>
<evidence type="ECO:0000256" key="9">
    <source>
        <dbReference type="SAM" id="SignalP"/>
    </source>
</evidence>
<dbReference type="OrthoDB" id="8044407at2759"/>